<evidence type="ECO:0000313" key="1">
    <source>
        <dbReference type="EMBL" id="MFC4540706.1"/>
    </source>
</evidence>
<gene>
    <name evidence="1" type="ORF">ACFO5R_02040</name>
</gene>
<evidence type="ECO:0000313" key="2">
    <source>
        <dbReference type="Proteomes" id="UP001595898"/>
    </source>
</evidence>
<protein>
    <submittedName>
        <fullName evidence="1">Enoyl-CoA hydratase/isomerase family protein</fullName>
    </submittedName>
</protein>
<dbReference type="Proteomes" id="UP001595898">
    <property type="component" value="Unassembled WGS sequence"/>
</dbReference>
<dbReference type="PANTHER" id="PTHR43459">
    <property type="entry name" value="ENOYL-COA HYDRATASE"/>
    <property type="match status" value="1"/>
</dbReference>
<dbReference type="InterPro" id="IPR029045">
    <property type="entry name" value="ClpP/crotonase-like_dom_sf"/>
</dbReference>
<accession>A0ABD5PL00</accession>
<dbReference type="Pfam" id="PF00378">
    <property type="entry name" value="ECH_1"/>
    <property type="match status" value="1"/>
</dbReference>
<reference evidence="1 2" key="1">
    <citation type="journal article" date="2019" name="Int. J. Syst. Evol. Microbiol.">
        <title>The Global Catalogue of Microorganisms (GCM) 10K type strain sequencing project: providing services to taxonomists for standard genome sequencing and annotation.</title>
        <authorList>
            <consortium name="The Broad Institute Genomics Platform"/>
            <consortium name="The Broad Institute Genome Sequencing Center for Infectious Disease"/>
            <person name="Wu L."/>
            <person name="Ma J."/>
        </authorList>
    </citation>
    <scope>NUCLEOTIDE SEQUENCE [LARGE SCALE GENOMIC DNA]</scope>
    <source>
        <strain evidence="1 2">WLHS5</strain>
    </source>
</reference>
<dbReference type="AlphaFoldDB" id="A0ABD5PL00"/>
<dbReference type="Gene3D" id="3.90.226.10">
    <property type="entry name" value="2-enoyl-CoA Hydratase, Chain A, domain 1"/>
    <property type="match status" value="1"/>
</dbReference>
<dbReference type="SUPFAM" id="SSF52096">
    <property type="entry name" value="ClpP/crotonase"/>
    <property type="match status" value="1"/>
</dbReference>
<keyword evidence="2" id="KW-1185">Reference proteome</keyword>
<organism evidence="1 2">
    <name type="scientific">Halosolutus amylolyticus</name>
    <dbReference type="NCBI Taxonomy" id="2932267"/>
    <lineage>
        <taxon>Archaea</taxon>
        <taxon>Methanobacteriati</taxon>
        <taxon>Methanobacteriota</taxon>
        <taxon>Stenosarchaea group</taxon>
        <taxon>Halobacteria</taxon>
        <taxon>Halobacteriales</taxon>
        <taxon>Natrialbaceae</taxon>
        <taxon>Halosolutus</taxon>
    </lineage>
</organism>
<dbReference type="CDD" id="cd06558">
    <property type="entry name" value="crotonase-like"/>
    <property type="match status" value="1"/>
</dbReference>
<dbReference type="RefSeq" id="WP_250138868.1">
    <property type="nucleotide sequence ID" value="NZ_JALIQP010000001.1"/>
</dbReference>
<dbReference type="PANTHER" id="PTHR43459:SF1">
    <property type="entry name" value="EG:BACN32G11.4 PROTEIN"/>
    <property type="match status" value="1"/>
</dbReference>
<dbReference type="InterPro" id="IPR001753">
    <property type="entry name" value="Enoyl-CoA_hydra/iso"/>
</dbReference>
<dbReference type="EMBL" id="JBHSFA010000002">
    <property type="protein sequence ID" value="MFC4540706.1"/>
    <property type="molecule type" value="Genomic_DNA"/>
</dbReference>
<proteinExistence type="predicted"/>
<comment type="caution">
    <text evidence="1">The sequence shown here is derived from an EMBL/GenBank/DDBJ whole genome shotgun (WGS) entry which is preliminary data.</text>
</comment>
<dbReference type="InterPro" id="IPR014748">
    <property type="entry name" value="Enoyl-CoA_hydra_C"/>
</dbReference>
<sequence length="262" mass="27674">MPAYENLTVDRDDGVTTVTLQSTAGRNALHLEMANELVAVATALGEDPDARCIVLTHDGDFFGSGADLTEFSGDESDAPLLRRLAGRLHEAIVQFHQSETPVVGGIDGIAAGAGFSLALMPDLVVLGDEATLKFAYPGIGLTGDGGATFYLPRLVGLRTAKEIVLRDEPIDPEEAVEMGLATEVVPTDAFDDRLADLASEVASGPTTAFGTTTRLLTESFDRDLEAQLAAETNAIANATHTEDYARGLDAFFGDDDPEFVGR</sequence>
<dbReference type="Gene3D" id="1.10.12.10">
    <property type="entry name" value="Lyase 2-enoyl-coa Hydratase, Chain A, domain 2"/>
    <property type="match status" value="1"/>
</dbReference>
<name>A0ABD5PL00_9EURY</name>